<evidence type="ECO:0000313" key="8">
    <source>
        <dbReference type="Proteomes" id="UP000294847"/>
    </source>
</evidence>
<keyword evidence="6" id="KW-0539">Nucleus</keyword>
<evidence type="ECO:0000256" key="4">
    <source>
        <dbReference type="ARBA" id="ARBA00017063"/>
    </source>
</evidence>
<evidence type="ECO:0000256" key="3">
    <source>
        <dbReference type="ARBA" id="ARBA00005229"/>
    </source>
</evidence>
<gene>
    <name evidence="7" type="ORF">PoMZ_04647</name>
</gene>
<evidence type="ECO:0000313" key="7">
    <source>
        <dbReference type="EMBL" id="QBZ59684.1"/>
    </source>
</evidence>
<dbReference type="Proteomes" id="UP000294847">
    <property type="component" value="Chromosome 3"/>
</dbReference>
<evidence type="ECO:0000256" key="2">
    <source>
        <dbReference type="ARBA" id="ARBA00004496"/>
    </source>
</evidence>
<dbReference type="EMBL" id="CP034206">
    <property type="protein sequence ID" value="QBZ59684.1"/>
    <property type="molecule type" value="Genomic_DNA"/>
</dbReference>
<sequence length="251" mass="27633">MGSISIRKYIRWPPAPAAEPTSTMVLTSPGRRFVDLRVMLPLPSNHEEGGVSHLPVSSVDWAIAGTSESGIRKGADGEDISHSKWTHWIDSRTQLDPVDLVADEGDMFPQLDGTTLEKGRMLNPEVGVEADYEELWDDGEPTPGALGEDGQARPLVGGAARCIVMQMEDQNLRARGSVVLLGQYCQGFVRIGDEIAAQRWEWQLGRGWAMTIKIGELALPCLEIIRQATNKAADQELQFGQQSWKLKECVP</sequence>
<keyword evidence="5" id="KW-0963">Cytoplasm</keyword>
<dbReference type="CDD" id="cd11693">
    <property type="entry name" value="HRI1_C_like"/>
    <property type="match status" value="1"/>
</dbReference>
<organism evidence="7 8">
    <name type="scientific">Pyricularia oryzae</name>
    <name type="common">Rice blast fungus</name>
    <name type="synonym">Magnaporthe oryzae</name>
    <dbReference type="NCBI Taxonomy" id="318829"/>
    <lineage>
        <taxon>Eukaryota</taxon>
        <taxon>Fungi</taxon>
        <taxon>Dikarya</taxon>
        <taxon>Ascomycota</taxon>
        <taxon>Pezizomycotina</taxon>
        <taxon>Sordariomycetes</taxon>
        <taxon>Sordariomycetidae</taxon>
        <taxon>Magnaporthales</taxon>
        <taxon>Pyriculariaceae</taxon>
        <taxon>Pyricularia</taxon>
    </lineage>
</organism>
<comment type="subcellular location">
    <subcellularLocation>
        <location evidence="2">Cytoplasm</location>
    </subcellularLocation>
    <subcellularLocation>
        <location evidence="1">Nucleus</location>
    </subcellularLocation>
</comment>
<proteinExistence type="inferred from homology"/>
<reference evidence="7 8" key="1">
    <citation type="journal article" date="2019" name="Mol. Biol. Evol.">
        <title>Blast fungal genomes show frequent chromosomal changes, gene gains and losses, and effector gene turnover.</title>
        <authorList>
            <person name="Gomez Luciano L.B."/>
            <person name="Jason Tsai I."/>
            <person name="Chuma I."/>
            <person name="Tosa Y."/>
            <person name="Chen Y.H."/>
            <person name="Li J.Y."/>
            <person name="Li M.Y."/>
            <person name="Jade Lu M.Y."/>
            <person name="Nakayashiki H."/>
            <person name="Li W.H."/>
        </authorList>
    </citation>
    <scope>NUCLEOTIDE SEQUENCE [LARGE SCALE GENOMIC DNA]</scope>
    <source>
        <strain evidence="7">MZ5-1-6</strain>
    </source>
</reference>
<name>A0A4P7NDX8_PYROR</name>
<evidence type="ECO:0000256" key="5">
    <source>
        <dbReference type="ARBA" id="ARBA00022490"/>
    </source>
</evidence>
<accession>A0A4P7NDX8</accession>
<comment type="similarity">
    <text evidence="3">Belongs to the HRI1 family.</text>
</comment>
<protein>
    <recommendedName>
        <fullName evidence="4">Protein HRI1</fullName>
    </recommendedName>
</protein>
<dbReference type="Gene3D" id="2.40.128.320">
    <property type="entry name" value="Protein HRI1, N-terminal domain"/>
    <property type="match status" value="1"/>
</dbReference>
<dbReference type="InterPro" id="IPR031818">
    <property type="entry name" value="Hri1"/>
</dbReference>
<dbReference type="CDD" id="cd11692">
    <property type="entry name" value="HRI1_N_like"/>
    <property type="match status" value="1"/>
</dbReference>
<dbReference type="InterPro" id="IPR043047">
    <property type="entry name" value="Hri1_N_sf"/>
</dbReference>
<dbReference type="GO" id="GO:0005737">
    <property type="term" value="C:cytoplasm"/>
    <property type="evidence" value="ECO:0007669"/>
    <property type="project" value="UniProtKB-SubCell"/>
</dbReference>
<dbReference type="InterPro" id="IPR038744">
    <property type="entry name" value="Hri1_N"/>
</dbReference>
<dbReference type="Pfam" id="PF16815">
    <property type="entry name" value="HRI1"/>
    <property type="match status" value="1"/>
</dbReference>
<dbReference type="AlphaFoldDB" id="A0A4P7NDX8"/>
<evidence type="ECO:0000256" key="6">
    <source>
        <dbReference type="ARBA" id="ARBA00023242"/>
    </source>
</evidence>
<dbReference type="GO" id="GO:0005634">
    <property type="term" value="C:nucleus"/>
    <property type="evidence" value="ECO:0007669"/>
    <property type="project" value="UniProtKB-SubCell"/>
</dbReference>
<evidence type="ECO:0000256" key="1">
    <source>
        <dbReference type="ARBA" id="ARBA00004123"/>
    </source>
</evidence>